<comment type="caution">
    <text evidence="1">The sequence shown here is derived from an EMBL/GenBank/DDBJ whole genome shotgun (WGS) entry which is preliminary data.</text>
</comment>
<organism evidence="1 2">
    <name type="scientific">Prosthecobacter fusiformis</name>
    <dbReference type="NCBI Taxonomy" id="48464"/>
    <lineage>
        <taxon>Bacteria</taxon>
        <taxon>Pseudomonadati</taxon>
        <taxon>Verrucomicrobiota</taxon>
        <taxon>Verrucomicrobiia</taxon>
        <taxon>Verrucomicrobiales</taxon>
        <taxon>Verrucomicrobiaceae</taxon>
        <taxon>Prosthecobacter</taxon>
    </lineage>
</organism>
<protein>
    <submittedName>
        <fullName evidence="1">Uncharacterized protein</fullName>
    </submittedName>
</protein>
<gene>
    <name evidence="1" type="ORF">EI77_04073</name>
</gene>
<evidence type="ECO:0000313" key="2">
    <source>
        <dbReference type="Proteomes" id="UP000295662"/>
    </source>
</evidence>
<accession>A0A4R7RM10</accession>
<dbReference type="EMBL" id="SOCA01000010">
    <property type="protein sequence ID" value="TDU64622.1"/>
    <property type="molecule type" value="Genomic_DNA"/>
</dbReference>
<sequence>MWADSDLSQCGTCSSSPARLSVLRSRSSTTCGCTFLAPRASASHRPSDADASFHFPASGTHGAFAASALTVRSNNPATCPGWRIYGRRPYSRASGSITLAAAWPWPDSSWKPSSFSSSPAAPGLWTGAATKAPGRATPYDCTRFPAAHGSMGDTTSTAGSSTGWTKSRCILVSPASLQFRSSLSQQPDSRLPLATAL</sequence>
<keyword evidence="2" id="KW-1185">Reference proteome</keyword>
<dbReference type="AlphaFoldDB" id="A0A4R7RM10"/>
<name>A0A4R7RM10_9BACT</name>
<dbReference type="Proteomes" id="UP000295662">
    <property type="component" value="Unassembled WGS sequence"/>
</dbReference>
<evidence type="ECO:0000313" key="1">
    <source>
        <dbReference type="EMBL" id="TDU64622.1"/>
    </source>
</evidence>
<reference evidence="1 2" key="1">
    <citation type="submission" date="2019-03" db="EMBL/GenBank/DDBJ databases">
        <title>Genomic Encyclopedia of Archaeal and Bacterial Type Strains, Phase II (KMG-II): from individual species to whole genera.</title>
        <authorList>
            <person name="Goeker M."/>
        </authorList>
    </citation>
    <scope>NUCLEOTIDE SEQUENCE [LARGE SCALE GENOMIC DNA]</scope>
    <source>
        <strain evidence="1 2">ATCC 25309</strain>
    </source>
</reference>
<proteinExistence type="predicted"/>